<dbReference type="Proteomes" id="UP001165395">
    <property type="component" value="Unassembled WGS sequence"/>
</dbReference>
<keyword evidence="3" id="KW-1185">Reference proteome</keyword>
<evidence type="ECO:0000313" key="2">
    <source>
        <dbReference type="EMBL" id="MCB6183860.1"/>
    </source>
</evidence>
<dbReference type="InterPro" id="IPR037522">
    <property type="entry name" value="HD_GYP_dom"/>
</dbReference>
<dbReference type="InterPro" id="IPR029016">
    <property type="entry name" value="GAF-like_dom_sf"/>
</dbReference>
<protein>
    <submittedName>
        <fullName evidence="2">GAF domain-containing protein</fullName>
    </submittedName>
</protein>
<dbReference type="Pfam" id="PF12706">
    <property type="entry name" value="Lactamase_B_2"/>
    <property type="match status" value="1"/>
</dbReference>
<reference evidence="2" key="1">
    <citation type="submission" date="2021-10" db="EMBL/GenBank/DDBJ databases">
        <title>The complete genome sequence of Leeia sp. TBRC 13508.</title>
        <authorList>
            <person name="Charoenyingcharoen P."/>
            <person name="Yukphan P."/>
        </authorList>
    </citation>
    <scope>NUCLEOTIDE SEQUENCE</scope>
    <source>
        <strain evidence="2">TBRC 13508</strain>
    </source>
</reference>
<dbReference type="InterPro" id="IPR036866">
    <property type="entry name" value="RibonucZ/Hydroxyglut_hydro"/>
</dbReference>
<dbReference type="InterPro" id="IPR003018">
    <property type="entry name" value="GAF"/>
</dbReference>
<evidence type="ECO:0000313" key="3">
    <source>
        <dbReference type="Proteomes" id="UP001165395"/>
    </source>
</evidence>
<dbReference type="Gene3D" id="3.60.15.10">
    <property type="entry name" value="Ribonuclease Z/Hydroxyacylglutathione hydrolase-like"/>
    <property type="match status" value="1"/>
</dbReference>
<dbReference type="SMART" id="SM00849">
    <property type="entry name" value="Lactamase_B"/>
    <property type="match status" value="1"/>
</dbReference>
<dbReference type="SUPFAM" id="SSF109604">
    <property type="entry name" value="HD-domain/PDEase-like"/>
    <property type="match status" value="1"/>
</dbReference>
<dbReference type="PANTHER" id="PTHR43155">
    <property type="entry name" value="CYCLIC DI-GMP PHOSPHODIESTERASE PA4108-RELATED"/>
    <property type="match status" value="1"/>
</dbReference>
<dbReference type="PROSITE" id="PS51832">
    <property type="entry name" value="HD_GYP"/>
    <property type="match status" value="1"/>
</dbReference>
<dbReference type="EMBL" id="JAJBZT010000005">
    <property type="protein sequence ID" value="MCB6183860.1"/>
    <property type="molecule type" value="Genomic_DNA"/>
</dbReference>
<accession>A0ABS8D6N4</accession>
<dbReference type="SUPFAM" id="SSF56281">
    <property type="entry name" value="Metallo-hydrolase/oxidoreductase"/>
    <property type="match status" value="1"/>
</dbReference>
<dbReference type="Pfam" id="PF13487">
    <property type="entry name" value="HD_5"/>
    <property type="match status" value="1"/>
</dbReference>
<gene>
    <name evidence="2" type="ORF">LIN78_09905</name>
</gene>
<feature type="domain" description="HD-GYP" evidence="1">
    <location>
        <begin position="571"/>
        <end position="774"/>
    </location>
</feature>
<sequence>MEISVLGCSGGIGGDRRTTSFLLNDHTLIDAGTGVGDLSLDQLLKIDQVFLTHAHLDHCCMLPMLIDAGAGIRTKPIEVHANAETIAVLSAHMFNNKLWPDFTSIPSKEAPFVRLNTLAVDDEISLDPVTTLHVLPANHSVPAVGYGISTFGKTWIFTGDTKGSPIFWEKLNQLPAPTWLVIETSFTNQDHHLANVSGHLCPDSLIAQLDQLSAGCHLVITHLKPGEEEAILEELQATNPLIGDITAIRSGFRFELTESQADIIPANPSIGAEWLDELNKIGTDLSAEKDLATLLERILIAAKTYSNADGGTVYRLIDNHLKFETVLNDSLGFAMGGTTGKAISFPPIALSNNGVANHHHVVAHAALTGQTINIEDAYTADGYDFSGTKAFDERTGYRSRSFLTVPMKDHDGQVIGVLQLINARYPDSGRIIGFSHAVQRQVESLASQAAIALGNRLLIDQLEMLFESLINLINQALDEKSPYTGGHCARVPELTMQLANATANVDYGPYQSFSLDAKDKYELKIASLLHDCGKITTPVHVVDKSTKLETIYDRIEEVNRRFDIASKELELQMLRGNATEAETNSALAALENDRQFINQTNRGGEWLSDEAVQRITQIASRTWHDAAGNAYPILTENEVNNLSVRKGTLTDEERQIINHHINVTINMLEALPWPPHLARVPEFAGGHHERMDGKGYPKGLTKEEMSVQARMMGIADIFEALTAADRPYKPGLKLSVALTILGKMCKDQHIDPDLFEIFVKEKVYLSYAEMFLPPHQIDEVNIDLIPGWSGFQG</sequence>
<name>A0ABS8D6N4_9NEIS</name>
<evidence type="ECO:0000259" key="1">
    <source>
        <dbReference type="PROSITE" id="PS51832"/>
    </source>
</evidence>
<proteinExistence type="predicted"/>
<dbReference type="SUPFAM" id="SSF55781">
    <property type="entry name" value="GAF domain-like"/>
    <property type="match status" value="1"/>
</dbReference>
<dbReference type="Gene3D" id="1.10.3210.10">
    <property type="entry name" value="Hypothetical protein af1432"/>
    <property type="match status" value="2"/>
</dbReference>
<organism evidence="2 3">
    <name type="scientific">Leeia speluncae</name>
    <dbReference type="NCBI Taxonomy" id="2884804"/>
    <lineage>
        <taxon>Bacteria</taxon>
        <taxon>Pseudomonadati</taxon>
        <taxon>Pseudomonadota</taxon>
        <taxon>Betaproteobacteria</taxon>
        <taxon>Neisseriales</taxon>
        <taxon>Leeiaceae</taxon>
        <taxon>Leeia</taxon>
    </lineage>
</organism>
<dbReference type="PANTHER" id="PTHR43155:SF2">
    <property type="entry name" value="CYCLIC DI-GMP PHOSPHODIESTERASE PA4108"/>
    <property type="match status" value="1"/>
</dbReference>
<dbReference type="InterPro" id="IPR000396">
    <property type="entry name" value="Pdiesterase2"/>
</dbReference>
<comment type="caution">
    <text evidence="2">The sequence shown here is derived from an EMBL/GenBank/DDBJ whole genome shotgun (WGS) entry which is preliminary data.</text>
</comment>
<dbReference type="Pfam" id="PF01590">
    <property type="entry name" value="GAF"/>
    <property type="match status" value="1"/>
</dbReference>
<dbReference type="Gene3D" id="3.30.450.40">
    <property type="match status" value="1"/>
</dbReference>
<dbReference type="SMART" id="SM00065">
    <property type="entry name" value="GAF"/>
    <property type="match status" value="1"/>
</dbReference>
<dbReference type="SMART" id="SM00471">
    <property type="entry name" value="HDc"/>
    <property type="match status" value="1"/>
</dbReference>
<dbReference type="InterPro" id="IPR003607">
    <property type="entry name" value="HD/PDEase_dom"/>
</dbReference>
<dbReference type="CDD" id="cd07735">
    <property type="entry name" value="class_II_PDE_MBL-fold"/>
    <property type="match status" value="1"/>
</dbReference>
<dbReference type="RefSeq" id="WP_227180642.1">
    <property type="nucleotide sequence ID" value="NZ_JAJBZT010000005.1"/>
</dbReference>
<dbReference type="PRINTS" id="PR00388">
    <property type="entry name" value="PDIESTERASE2"/>
</dbReference>
<dbReference type="InterPro" id="IPR001279">
    <property type="entry name" value="Metallo-B-lactamas"/>
</dbReference>
<dbReference type="CDD" id="cd00077">
    <property type="entry name" value="HDc"/>
    <property type="match status" value="1"/>
</dbReference>